<feature type="transmembrane region" description="Helical" evidence="1">
    <location>
        <begin position="48"/>
        <end position="67"/>
    </location>
</feature>
<dbReference type="GO" id="GO:0016301">
    <property type="term" value="F:kinase activity"/>
    <property type="evidence" value="ECO:0007669"/>
    <property type="project" value="UniProtKB-KW"/>
</dbReference>
<dbReference type="InterPro" id="IPR010559">
    <property type="entry name" value="Sig_transdc_His_kin_internal"/>
</dbReference>
<proteinExistence type="predicted"/>
<keyword evidence="1" id="KW-1133">Transmembrane helix</keyword>
<dbReference type="Proteomes" id="UP001204376">
    <property type="component" value="Unassembled WGS sequence"/>
</dbReference>
<feature type="domain" description="Signal transduction histidine kinase internal region" evidence="2">
    <location>
        <begin position="167"/>
        <end position="244"/>
    </location>
</feature>
<protein>
    <submittedName>
        <fullName evidence="3">Histidine kinase</fullName>
    </submittedName>
</protein>
<evidence type="ECO:0000259" key="2">
    <source>
        <dbReference type="Pfam" id="PF06580"/>
    </source>
</evidence>
<dbReference type="Gene3D" id="3.30.565.10">
    <property type="entry name" value="Histidine kinase-like ATPase, C-terminal domain"/>
    <property type="match status" value="1"/>
</dbReference>
<keyword evidence="1" id="KW-0812">Transmembrane</keyword>
<keyword evidence="3" id="KW-0808">Transferase</keyword>
<sequence length="355" mass="40416">MKKYFAILLNIGFWACYFILIGILIALYNKSSPPAGDHVARMTNAFKNLFLFAILPSAITYILYYLVLFPKYLQQRKFWLALAFGLAIAVGAAVLSYILHRYLIETGRVLDMDEGGKNGRSTAVKVIMVTSFINLIAGVIALSIKGFTTWVSEIRLKELLKEKNYEMEMALVKSQLDPHLLFNTINNIDALILKDAVKASNYLNQLSGIMRFILYETKTEQILLHKEVEYLEKYIALQKIRTANQNYVNFSVTGVMGNKLIAPMVFIPFIENAFKHTNNKKIENAITIDIFVNDDNVRLLCANKFDPRPSARQPDSGLGNELIRKRLDLLYKGKHSLRVDKTNELYSIDLMIPNG</sequence>
<feature type="transmembrane region" description="Helical" evidence="1">
    <location>
        <begin position="123"/>
        <end position="147"/>
    </location>
</feature>
<evidence type="ECO:0000313" key="4">
    <source>
        <dbReference type="Proteomes" id="UP001204376"/>
    </source>
</evidence>
<dbReference type="RefSeq" id="WP_256536711.1">
    <property type="nucleotide sequence ID" value="NZ_JANHOH010000001.1"/>
</dbReference>
<dbReference type="PANTHER" id="PTHR34220">
    <property type="entry name" value="SENSOR HISTIDINE KINASE YPDA"/>
    <property type="match status" value="1"/>
</dbReference>
<dbReference type="PANTHER" id="PTHR34220:SF7">
    <property type="entry name" value="SENSOR HISTIDINE KINASE YPDA"/>
    <property type="match status" value="1"/>
</dbReference>
<dbReference type="InterPro" id="IPR036890">
    <property type="entry name" value="HATPase_C_sf"/>
</dbReference>
<dbReference type="InterPro" id="IPR050640">
    <property type="entry name" value="Bact_2-comp_sensor_kinase"/>
</dbReference>
<dbReference type="EMBL" id="JANHOH010000001">
    <property type="protein sequence ID" value="MCQ6956496.1"/>
    <property type="molecule type" value="Genomic_DNA"/>
</dbReference>
<evidence type="ECO:0000256" key="1">
    <source>
        <dbReference type="SAM" id="Phobius"/>
    </source>
</evidence>
<comment type="caution">
    <text evidence="3">The sequence shown here is derived from an EMBL/GenBank/DDBJ whole genome shotgun (WGS) entry which is preliminary data.</text>
</comment>
<feature type="transmembrane region" description="Helical" evidence="1">
    <location>
        <begin position="79"/>
        <end position="103"/>
    </location>
</feature>
<reference evidence="3 4" key="1">
    <citation type="submission" date="2022-07" db="EMBL/GenBank/DDBJ databases">
        <title>Mucilaginibacter sp. JC4.</title>
        <authorList>
            <person name="Le V."/>
            <person name="Ko S.-R."/>
            <person name="Ahn C.-Y."/>
            <person name="Oh H.-M."/>
        </authorList>
    </citation>
    <scope>NUCLEOTIDE SEQUENCE [LARGE SCALE GENOMIC DNA]</scope>
    <source>
        <strain evidence="3 4">JC4</strain>
    </source>
</reference>
<keyword evidence="1" id="KW-0472">Membrane</keyword>
<dbReference type="SUPFAM" id="SSF55874">
    <property type="entry name" value="ATPase domain of HSP90 chaperone/DNA topoisomerase II/histidine kinase"/>
    <property type="match status" value="1"/>
</dbReference>
<keyword evidence="4" id="KW-1185">Reference proteome</keyword>
<accession>A0ABT1SWM7</accession>
<keyword evidence="3" id="KW-0418">Kinase</keyword>
<evidence type="ECO:0000313" key="3">
    <source>
        <dbReference type="EMBL" id="MCQ6956496.1"/>
    </source>
</evidence>
<organism evidence="3 4">
    <name type="scientific">Mucilaginibacter aquariorum</name>
    <dbReference type="NCBI Taxonomy" id="2967225"/>
    <lineage>
        <taxon>Bacteria</taxon>
        <taxon>Pseudomonadati</taxon>
        <taxon>Bacteroidota</taxon>
        <taxon>Sphingobacteriia</taxon>
        <taxon>Sphingobacteriales</taxon>
        <taxon>Sphingobacteriaceae</taxon>
        <taxon>Mucilaginibacter</taxon>
    </lineage>
</organism>
<name>A0ABT1SWM7_9SPHI</name>
<feature type="transmembrane region" description="Helical" evidence="1">
    <location>
        <begin position="7"/>
        <end position="28"/>
    </location>
</feature>
<gene>
    <name evidence="3" type="ORF">NPE20_00935</name>
</gene>
<dbReference type="Pfam" id="PF06580">
    <property type="entry name" value="His_kinase"/>
    <property type="match status" value="1"/>
</dbReference>